<evidence type="ECO:0000256" key="1">
    <source>
        <dbReference type="ARBA" id="ARBA00023015"/>
    </source>
</evidence>
<keyword evidence="7" id="KW-1185">Reference proteome</keyword>
<evidence type="ECO:0000313" key="7">
    <source>
        <dbReference type="Proteomes" id="UP000274327"/>
    </source>
</evidence>
<evidence type="ECO:0000313" key="6">
    <source>
        <dbReference type="EMBL" id="RRR18848.1"/>
    </source>
</evidence>
<dbReference type="GeneID" id="78121091"/>
<keyword evidence="2" id="KW-0238">DNA-binding</keyword>
<dbReference type="PANTHER" id="PTHR30136">
    <property type="entry name" value="HELIX-TURN-HELIX TRANSCRIPTIONAL REGULATOR, ICLR FAMILY"/>
    <property type="match status" value="1"/>
</dbReference>
<dbReference type="SUPFAM" id="SSF46785">
    <property type="entry name" value="Winged helix' DNA-binding domain"/>
    <property type="match status" value="1"/>
</dbReference>
<sequence length="263" mass="28528">MTSNDTGRAAQDQGGQVARAIAVLEAVAEHGSSTARRISEATSIPLPTVYRIAQELIRSEYLVHLRTEKRFALGYKLHRLAVGLHDDLGIPRSVREEVHAMHRDLGMSAYLAIHRGTDFVVVHVSDSPQAPRLSPLGFGFHESPHATAFGKAGLASLAPEEQEEYLAGPLRAHTDRTLVDPGELRRQLAEIAERGIAWEHQEFVPGSSCLAATIKADDGMLLGTVAVSAPVAAYEGRLRHVEDRVRACASRAGRAYRLGAQAH</sequence>
<keyword evidence="1" id="KW-0805">Transcription regulation</keyword>
<dbReference type="RefSeq" id="WP_126986580.1">
    <property type="nucleotide sequence ID" value="NZ_ML133854.1"/>
</dbReference>
<evidence type="ECO:0000259" key="4">
    <source>
        <dbReference type="PROSITE" id="PS51077"/>
    </source>
</evidence>
<proteinExistence type="predicted"/>
<dbReference type="PANTHER" id="PTHR30136:SF24">
    <property type="entry name" value="HTH-TYPE TRANSCRIPTIONAL REPRESSOR ALLR"/>
    <property type="match status" value="1"/>
</dbReference>
<accession>A0A426SL50</accession>
<evidence type="ECO:0000256" key="2">
    <source>
        <dbReference type="ARBA" id="ARBA00023125"/>
    </source>
</evidence>
<dbReference type="Pfam" id="PF01614">
    <property type="entry name" value="IclR_C"/>
    <property type="match status" value="1"/>
</dbReference>
<protein>
    <submittedName>
        <fullName evidence="6">IclR family transcriptional regulator</fullName>
    </submittedName>
</protein>
<dbReference type="EMBL" id="QOCI01000006">
    <property type="protein sequence ID" value="RRR18848.1"/>
    <property type="molecule type" value="Genomic_DNA"/>
</dbReference>
<dbReference type="SUPFAM" id="SSF55781">
    <property type="entry name" value="GAF domain-like"/>
    <property type="match status" value="1"/>
</dbReference>
<dbReference type="SMART" id="SM00346">
    <property type="entry name" value="HTH_ICLR"/>
    <property type="match status" value="1"/>
</dbReference>
<dbReference type="InterPro" id="IPR005471">
    <property type="entry name" value="Tscrpt_reg_IclR_N"/>
</dbReference>
<organism evidence="6 7">
    <name type="scientific">Brachybacterium paraconglomeratum</name>
    <dbReference type="NCBI Taxonomy" id="173362"/>
    <lineage>
        <taxon>Bacteria</taxon>
        <taxon>Bacillati</taxon>
        <taxon>Actinomycetota</taxon>
        <taxon>Actinomycetes</taxon>
        <taxon>Micrococcales</taxon>
        <taxon>Dermabacteraceae</taxon>
        <taxon>Brachybacterium</taxon>
    </lineage>
</organism>
<dbReference type="PROSITE" id="PS51078">
    <property type="entry name" value="ICLR_ED"/>
    <property type="match status" value="1"/>
</dbReference>
<dbReference type="InterPro" id="IPR014757">
    <property type="entry name" value="Tscrpt_reg_IclR_C"/>
</dbReference>
<dbReference type="InterPro" id="IPR036388">
    <property type="entry name" value="WH-like_DNA-bd_sf"/>
</dbReference>
<dbReference type="InterPro" id="IPR029016">
    <property type="entry name" value="GAF-like_dom_sf"/>
</dbReference>
<feature type="domain" description="IclR-ED" evidence="5">
    <location>
        <begin position="76"/>
        <end position="258"/>
    </location>
</feature>
<dbReference type="GO" id="GO:0003677">
    <property type="term" value="F:DNA binding"/>
    <property type="evidence" value="ECO:0007669"/>
    <property type="project" value="UniProtKB-KW"/>
</dbReference>
<dbReference type="Gene3D" id="3.30.450.40">
    <property type="match status" value="1"/>
</dbReference>
<evidence type="ECO:0000259" key="5">
    <source>
        <dbReference type="PROSITE" id="PS51078"/>
    </source>
</evidence>
<dbReference type="GO" id="GO:0003700">
    <property type="term" value="F:DNA-binding transcription factor activity"/>
    <property type="evidence" value="ECO:0007669"/>
    <property type="project" value="TreeGrafter"/>
</dbReference>
<dbReference type="Gene3D" id="1.10.10.10">
    <property type="entry name" value="Winged helix-like DNA-binding domain superfamily/Winged helix DNA-binding domain"/>
    <property type="match status" value="1"/>
</dbReference>
<gene>
    <name evidence="6" type="ORF">DS079_08655</name>
</gene>
<dbReference type="InterPro" id="IPR050707">
    <property type="entry name" value="HTH_MetabolicPath_Reg"/>
</dbReference>
<dbReference type="PROSITE" id="PS51077">
    <property type="entry name" value="HTH_ICLR"/>
    <property type="match status" value="1"/>
</dbReference>
<evidence type="ECO:0000256" key="3">
    <source>
        <dbReference type="ARBA" id="ARBA00023163"/>
    </source>
</evidence>
<feature type="domain" description="HTH iclR-type" evidence="4">
    <location>
        <begin position="14"/>
        <end position="75"/>
    </location>
</feature>
<dbReference type="Proteomes" id="UP000274327">
    <property type="component" value="Unassembled WGS sequence"/>
</dbReference>
<comment type="caution">
    <text evidence="6">The sequence shown here is derived from an EMBL/GenBank/DDBJ whole genome shotgun (WGS) entry which is preliminary data.</text>
</comment>
<reference evidence="6 7" key="1">
    <citation type="submission" date="2018-07" db="EMBL/GenBank/DDBJ databases">
        <title>Brachybacteriurn paraconglorneratum KCTC 9916.</title>
        <authorList>
            <person name="Li Y."/>
        </authorList>
    </citation>
    <scope>NUCLEOTIDE SEQUENCE [LARGE SCALE GENOMIC DNA]</scope>
    <source>
        <strain evidence="6 7">KCTC 9916</strain>
    </source>
</reference>
<dbReference type="GO" id="GO:0045892">
    <property type="term" value="P:negative regulation of DNA-templated transcription"/>
    <property type="evidence" value="ECO:0007669"/>
    <property type="project" value="TreeGrafter"/>
</dbReference>
<dbReference type="AlphaFoldDB" id="A0A426SL50"/>
<name>A0A426SL50_9MICO</name>
<dbReference type="Pfam" id="PF09339">
    <property type="entry name" value="HTH_IclR"/>
    <property type="match status" value="1"/>
</dbReference>
<keyword evidence="3" id="KW-0804">Transcription</keyword>
<dbReference type="InterPro" id="IPR036390">
    <property type="entry name" value="WH_DNA-bd_sf"/>
</dbReference>